<organism evidence="1">
    <name type="scientific">marine sediment metagenome</name>
    <dbReference type="NCBI Taxonomy" id="412755"/>
    <lineage>
        <taxon>unclassified sequences</taxon>
        <taxon>metagenomes</taxon>
        <taxon>ecological metagenomes</taxon>
    </lineage>
</organism>
<feature type="non-terminal residue" evidence="1">
    <location>
        <position position="1"/>
    </location>
</feature>
<dbReference type="EMBL" id="LAZR01061173">
    <property type="protein sequence ID" value="KKK64117.1"/>
    <property type="molecule type" value="Genomic_DNA"/>
</dbReference>
<reference evidence="1" key="1">
    <citation type="journal article" date="2015" name="Nature">
        <title>Complex archaea that bridge the gap between prokaryotes and eukaryotes.</title>
        <authorList>
            <person name="Spang A."/>
            <person name="Saw J.H."/>
            <person name="Jorgensen S.L."/>
            <person name="Zaremba-Niedzwiedzka K."/>
            <person name="Martijn J."/>
            <person name="Lind A.E."/>
            <person name="van Eijk R."/>
            <person name="Schleper C."/>
            <person name="Guy L."/>
            <person name="Ettema T.J."/>
        </authorList>
    </citation>
    <scope>NUCLEOTIDE SEQUENCE</scope>
</reference>
<gene>
    <name evidence="1" type="ORF">LCGC14_2987440</name>
</gene>
<accession>A0A0F8X4T8</accession>
<sequence>TFLDIVQPDANLDGTAEITATNTSGDDQETLDSYRTRVSAEYKKRRTGGAPADYEAWGFETPNFDWISPLDDPDTAGEVIVYGRVDNQTDGIPTGNQLTELETFLNLDPDTGLRTRHPIGPPTDEQPISRFLFDIEIFLQNGTGPIEADITIAVTEYLETQEPFNEAIHFIRKDTISEGGISAIANDVANPQSATVTAVVLEQTAPPLVITNYQLFGGEFGKVNSIIYTPVL</sequence>
<protein>
    <submittedName>
        <fullName evidence="1">Uncharacterized protein</fullName>
    </submittedName>
</protein>
<dbReference type="AlphaFoldDB" id="A0A0F8X4T8"/>
<proteinExistence type="predicted"/>
<name>A0A0F8X4T8_9ZZZZ</name>
<comment type="caution">
    <text evidence="1">The sequence shown here is derived from an EMBL/GenBank/DDBJ whole genome shotgun (WGS) entry which is preliminary data.</text>
</comment>
<evidence type="ECO:0000313" key="1">
    <source>
        <dbReference type="EMBL" id="KKK64117.1"/>
    </source>
</evidence>